<keyword evidence="1" id="KW-0677">Repeat</keyword>
<dbReference type="EMBL" id="DUZY01000001">
    <property type="protein sequence ID" value="DAD24715.1"/>
    <property type="molecule type" value="Genomic_DNA"/>
</dbReference>
<evidence type="ECO:0000256" key="2">
    <source>
        <dbReference type="ARBA" id="ARBA00022821"/>
    </source>
</evidence>
<dbReference type="InterPro" id="IPR055414">
    <property type="entry name" value="LRR_R13L4/SHOC2-like"/>
</dbReference>
<dbReference type="SUPFAM" id="SSF52047">
    <property type="entry name" value="RNI-like"/>
    <property type="match status" value="1"/>
</dbReference>
<dbReference type="PANTHER" id="PTHR36766">
    <property type="entry name" value="PLANT BROAD-SPECTRUM MILDEW RESISTANCE PROTEIN RPW8"/>
    <property type="match status" value="1"/>
</dbReference>
<dbReference type="Pfam" id="PF00931">
    <property type="entry name" value="NB-ARC"/>
    <property type="match status" value="1"/>
</dbReference>
<dbReference type="Pfam" id="PF23598">
    <property type="entry name" value="LRR_14"/>
    <property type="match status" value="1"/>
</dbReference>
<proteinExistence type="predicted"/>
<dbReference type="InterPro" id="IPR042197">
    <property type="entry name" value="Apaf_helical"/>
</dbReference>
<feature type="domain" description="NB-ARC" evidence="3">
    <location>
        <begin position="41"/>
        <end position="160"/>
    </location>
</feature>
<reference evidence="5 6" key="1">
    <citation type="journal article" date="2020" name="Mol. Biol. Evol.">
        <title>Distinct Expression and Methylation Patterns for Genes with Different Fates following a Single Whole-Genome Duplication in Flowering Plants.</title>
        <authorList>
            <person name="Shi T."/>
            <person name="Rahmani R.S."/>
            <person name="Gugger P.F."/>
            <person name="Wang M."/>
            <person name="Li H."/>
            <person name="Zhang Y."/>
            <person name="Li Z."/>
            <person name="Wang Q."/>
            <person name="Van de Peer Y."/>
            <person name="Marchal K."/>
            <person name="Chen J."/>
        </authorList>
    </citation>
    <scope>NUCLEOTIDE SEQUENCE [LARGE SCALE GENOMIC DNA]</scope>
    <source>
        <tissue evidence="5">Leaf</tissue>
    </source>
</reference>
<keyword evidence="6" id="KW-1185">Reference proteome</keyword>
<evidence type="ECO:0000259" key="3">
    <source>
        <dbReference type="Pfam" id="PF00931"/>
    </source>
</evidence>
<dbReference type="InterPro" id="IPR032675">
    <property type="entry name" value="LRR_dom_sf"/>
</dbReference>
<evidence type="ECO:0000259" key="4">
    <source>
        <dbReference type="Pfam" id="PF23598"/>
    </source>
</evidence>
<sequence>MRGSCGLPDTVVGLEEPLEELKSELFRDGVKVLGVCKFRKKIFFLRVSNSPETKNLIKDVFKDIASNSLGDFKDDENAVNRLGEQLSQQKQEHMQLVLDDVWSDSDIEKLKPAFNTVTYKMFKMLITSRTELKEFDSVYKVKTLSHRNSIKLFCQLAAENGSLKVDDDLVEKVVKGCKGLPLVLNVIAKSLRREEPKIWEMTESILSKSSSKSIFDHHSVLQDRLAPSIELLDVNLRESFMDLGCFPEDRKIPASVLLDIWVELYKLDGENDAYDILKKLSNRNFVNFVGAAREDAGEIGGNLDELFVIQLDLLRELAIYRSLKEGDIRQSKRLTVERRQDDLPESWKKEEHQLLNAHLVSLHPHSYLAGEICPLEWCNMQFPEAKVLLDFLGRDYKLPPFIKKMEKLRTLIIANQGSRKAQLTGWQALSNLAQLKRFRLEKVLIPSLNDIKLCEVGEATRNCTTVISEMLPNLTEINIDYCNDLKKLPPGIGNVAHLKKLSITNCHDLSALPEEIGDLTELEVLRLHACTGLLQLPDSIQKLKKLRFLDVSDCLNMKKFPETLDELRGFEKELPESAKNLRHLKRVICDEETAIPWQPFQPHLPNLKMDARK</sequence>
<dbReference type="PANTHER" id="PTHR36766:SF3">
    <property type="entry name" value="RPW8 DOMAIN-CONTAINING PROTEIN"/>
    <property type="match status" value="1"/>
</dbReference>
<dbReference type="GO" id="GO:0006952">
    <property type="term" value="P:defense response"/>
    <property type="evidence" value="ECO:0007669"/>
    <property type="project" value="UniProtKB-KW"/>
</dbReference>
<dbReference type="Gene3D" id="1.10.8.430">
    <property type="entry name" value="Helical domain of apoptotic protease-activating factors"/>
    <property type="match status" value="1"/>
</dbReference>
<dbReference type="Gene3D" id="3.40.50.300">
    <property type="entry name" value="P-loop containing nucleotide triphosphate hydrolases"/>
    <property type="match status" value="1"/>
</dbReference>
<gene>
    <name evidence="5" type="ORF">HUJ06_026179</name>
</gene>
<dbReference type="InterPro" id="IPR027417">
    <property type="entry name" value="P-loop_NTPase"/>
</dbReference>
<dbReference type="InterPro" id="IPR002182">
    <property type="entry name" value="NB-ARC"/>
</dbReference>
<evidence type="ECO:0000256" key="1">
    <source>
        <dbReference type="ARBA" id="ARBA00022737"/>
    </source>
</evidence>
<dbReference type="PRINTS" id="PR00364">
    <property type="entry name" value="DISEASERSIST"/>
</dbReference>
<evidence type="ECO:0000313" key="6">
    <source>
        <dbReference type="Proteomes" id="UP000607653"/>
    </source>
</evidence>
<dbReference type="GO" id="GO:0043531">
    <property type="term" value="F:ADP binding"/>
    <property type="evidence" value="ECO:0007669"/>
    <property type="project" value="InterPro"/>
</dbReference>
<name>A0A822Y0W9_NELNU</name>
<accession>A0A822Y0W9</accession>
<evidence type="ECO:0000313" key="5">
    <source>
        <dbReference type="EMBL" id="DAD24715.1"/>
    </source>
</evidence>
<protein>
    <submittedName>
        <fullName evidence="5">Uncharacterized protein</fullName>
    </submittedName>
</protein>
<dbReference type="AlphaFoldDB" id="A0A822Y0W9"/>
<organism evidence="5 6">
    <name type="scientific">Nelumbo nucifera</name>
    <name type="common">Sacred lotus</name>
    <dbReference type="NCBI Taxonomy" id="4432"/>
    <lineage>
        <taxon>Eukaryota</taxon>
        <taxon>Viridiplantae</taxon>
        <taxon>Streptophyta</taxon>
        <taxon>Embryophyta</taxon>
        <taxon>Tracheophyta</taxon>
        <taxon>Spermatophyta</taxon>
        <taxon>Magnoliopsida</taxon>
        <taxon>Proteales</taxon>
        <taxon>Nelumbonaceae</taxon>
        <taxon>Nelumbo</taxon>
    </lineage>
</organism>
<feature type="domain" description="Disease resistance R13L4/SHOC-2-like LRR" evidence="4">
    <location>
        <begin position="491"/>
        <end position="585"/>
    </location>
</feature>
<comment type="caution">
    <text evidence="5">The sequence shown here is derived from an EMBL/GenBank/DDBJ whole genome shotgun (WGS) entry which is preliminary data.</text>
</comment>
<dbReference type="Proteomes" id="UP000607653">
    <property type="component" value="Unassembled WGS sequence"/>
</dbReference>
<keyword evidence="2" id="KW-0611">Plant defense</keyword>
<dbReference type="SUPFAM" id="SSF52540">
    <property type="entry name" value="P-loop containing nucleoside triphosphate hydrolases"/>
    <property type="match status" value="1"/>
</dbReference>
<dbReference type="Gene3D" id="1.10.10.10">
    <property type="entry name" value="Winged helix-like DNA-binding domain superfamily/Winged helix DNA-binding domain"/>
    <property type="match status" value="1"/>
</dbReference>
<dbReference type="InterPro" id="IPR036388">
    <property type="entry name" value="WH-like_DNA-bd_sf"/>
</dbReference>
<dbReference type="Gene3D" id="3.80.10.10">
    <property type="entry name" value="Ribonuclease Inhibitor"/>
    <property type="match status" value="1"/>
</dbReference>